<comment type="similarity">
    <text evidence="2 16">Belongs to the DNA polymerase type-Y family.</text>
</comment>
<evidence type="ECO:0000256" key="2">
    <source>
        <dbReference type="ARBA" id="ARBA00010945"/>
    </source>
</evidence>
<comment type="function">
    <text evidence="16">Poorly processive, error-prone DNA polymerase involved in untargeted mutagenesis. Copies undamaged DNA at stalled replication forks, which arise in vivo from mismatched or misaligned primer ends. These misaligned primers can be extended by PolIV. Exhibits no 3'-5' exonuclease (proofreading) activity. May be involved in translesional synthesis, in conjunction with the beta clamp from PolIII.</text>
</comment>
<dbReference type="CDD" id="cd03586">
    <property type="entry name" value="PolY_Pol_IV_kappa"/>
    <property type="match status" value="1"/>
</dbReference>
<keyword evidence="13 16" id="KW-0238">DNA-binding</keyword>
<dbReference type="PANTHER" id="PTHR11076:SF33">
    <property type="entry name" value="DNA POLYMERASE KAPPA"/>
    <property type="match status" value="1"/>
</dbReference>
<reference evidence="18" key="1">
    <citation type="submission" date="2020-10" db="EMBL/GenBank/DDBJ databases">
        <authorList>
            <person name="Castelo-Branco R."/>
            <person name="Eusebio N."/>
            <person name="Adriana R."/>
            <person name="Vieira A."/>
            <person name="Brugerolle De Fraissinette N."/>
            <person name="Rezende De Castro R."/>
            <person name="Schneider M.P."/>
            <person name="Vasconcelos V."/>
            <person name="Leao P.N."/>
        </authorList>
    </citation>
    <scope>NUCLEOTIDE SEQUENCE</scope>
    <source>
        <strain evidence="18">LEGE 07310</strain>
    </source>
</reference>
<keyword evidence="7 16" id="KW-0548">Nucleotidyltransferase</keyword>
<dbReference type="Gene3D" id="3.30.70.270">
    <property type="match status" value="1"/>
</dbReference>
<dbReference type="GO" id="GO:0003684">
    <property type="term" value="F:damaged DNA binding"/>
    <property type="evidence" value="ECO:0007669"/>
    <property type="project" value="InterPro"/>
</dbReference>
<feature type="site" description="Substrate discrimination" evidence="16">
    <location>
        <position position="16"/>
    </location>
</feature>
<keyword evidence="10 16" id="KW-0227">DNA damage</keyword>
<dbReference type="HAMAP" id="MF_01113">
    <property type="entry name" value="DNApol_IV"/>
    <property type="match status" value="1"/>
</dbReference>
<dbReference type="EMBL" id="JADEXG010000003">
    <property type="protein sequence ID" value="MBE9076102.1"/>
    <property type="molecule type" value="Genomic_DNA"/>
</dbReference>
<gene>
    <name evidence="16 18" type="primary">dinB</name>
    <name evidence="18" type="ORF">IQ241_02130</name>
</gene>
<feature type="binding site" evidence="16">
    <location>
        <position position="106"/>
    </location>
    <ligand>
        <name>Mg(2+)</name>
        <dbReference type="ChEBI" id="CHEBI:18420"/>
    </ligand>
</feature>
<dbReference type="GO" id="GO:0003887">
    <property type="term" value="F:DNA-directed DNA polymerase activity"/>
    <property type="evidence" value="ECO:0007669"/>
    <property type="project" value="UniProtKB-UniRule"/>
</dbReference>
<dbReference type="Gene3D" id="3.40.1170.60">
    <property type="match status" value="1"/>
</dbReference>
<dbReference type="AlphaFoldDB" id="A0A8J7DA74"/>
<accession>A0A8J7DA74</accession>
<dbReference type="Proteomes" id="UP000636505">
    <property type="component" value="Unassembled WGS sequence"/>
</dbReference>
<dbReference type="Pfam" id="PF00817">
    <property type="entry name" value="IMS"/>
    <property type="match status" value="1"/>
</dbReference>
<dbReference type="Gene3D" id="1.10.150.20">
    <property type="entry name" value="5' to 3' exonuclease, C-terminal subdomain"/>
    <property type="match status" value="1"/>
</dbReference>
<dbReference type="NCBIfam" id="NF002677">
    <property type="entry name" value="PRK02406.1"/>
    <property type="match status" value="1"/>
</dbReference>
<dbReference type="PROSITE" id="PS50173">
    <property type="entry name" value="UMUC"/>
    <property type="match status" value="1"/>
</dbReference>
<dbReference type="GO" id="GO:0009432">
    <property type="term" value="P:SOS response"/>
    <property type="evidence" value="ECO:0007669"/>
    <property type="project" value="TreeGrafter"/>
</dbReference>
<dbReference type="InterPro" id="IPR017961">
    <property type="entry name" value="DNA_pol_Y-fam_little_finger"/>
</dbReference>
<dbReference type="InterPro" id="IPR050116">
    <property type="entry name" value="DNA_polymerase-Y"/>
</dbReference>
<evidence type="ECO:0000256" key="9">
    <source>
        <dbReference type="ARBA" id="ARBA00022723"/>
    </source>
</evidence>
<comment type="subunit">
    <text evidence="3 16">Monomer.</text>
</comment>
<evidence type="ECO:0000256" key="14">
    <source>
        <dbReference type="ARBA" id="ARBA00023204"/>
    </source>
</evidence>
<dbReference type="GO" id="GO:0005829">
    <property type="term" value="C:cytosol"/>
    <property type="evidence" value="ECO:0007669"/>
    <property type="project" value="TreeGrafter"/>
</dbReference>
<keyword evidence="5 16" id="KW-0963">Cytoplasm</keyword>
<comment type="subcellular location">
    <subcellularLocation>
        <location evidence="1 16">Cytoplasm</location>
    </subcellularLocation>
</comment>
<name>A0A8J7DA74_9CYAN</name>
<dbReference type="Pfam" id="PF11799">
    <property type="entry name" value="IMS_C"/>
    <property type="match status" value="1"/>
</dbReference>
<dbReference type="EC" id="2.7.7.7" evidence="16"/>
<evidence type="ECO:0000256" key="5">
    <source>
        <dbReference type="ARBA" id="ARBA00022490"/>
    </source>
</evidence>
<evidence type="ECO:0000259" key="17">
    <source>
        <dbReference type="PROSITE" id="PS50173"/>
    </source>
</evidence>
<dbReference type="SUPFAM" id="SSF56672">
    <property type="entry name" value="DNA/RNA polymerases"/>
    <property type="match status" value="1"/>
</dbReference>
<dbReference type="InterPro" id="IPR036775">
    <property type="entry name" value="DNA_pol_Y-fam_lit_finger_sf"/>
</dbReference>
<comment type="caution">
    <text evidence="18">The sequence shown here is derived from an EMBL/GenBank/DDBJ whole genome shotgun (WGS) entry which is preliminary data.</text>
</comment>
<evidence type="ECO:0000256" key="3">
    <source>
        <dbReference type="ARBA" id="ARBA00011245"/>
    </source>
</evidence>
<evidence type="ECO:0000256" key="7">
    <source>
        <dbReference type="ARBA" id="ARBA00022695"/>
    </source>
</evidence>
<evidence type="ECO:0000256" key="16">
    <source>
        <dbReference type="HAMAP-Rule" id="MF_01113"/>
    </source>
</evidence>
<comment type="cofactor">
    <cofactor evidence="16">
        <name>Mg(2+)</name>
        <dbReference type="ChEBI" id="CHEBI:18420"/>
    </cofactor>
    <text evidence="16">Binds 2 magnesium ions per subunit.</text>
</comment>
<dbReference type="RefSeq" id="WP_193904759.1">
    <property type="nucleotide sequence ID" value="NZ_JADEXG010000003.1"/>
</dbReference>
<feature type="binding site" evidence="16">
    <location>
        <position position="11"/>
    </location>
    <ligand>
        <name>Mg(2+)</name>
        <dbReference type="ChEBI" id="CHEBI:18420"/>
    </ligand>
</feature>
<evidence type="ECO:0000256" key="15">
    <source>
        <dbReference type="ARBA" id="ARBA00049244"/>
    </source>
</evidence>
<evidence type="ECO:0000313" key="18">
    <source>
        <dbReference type="EMBL" id="MBE9076102.1"/>
    </source>
</evidence>
<evidence type="ECO:0000256" key="11">
    <source>
        <dbReference type="ARBA" id="ARBA00022842"/>
    </source>
</evidence>
<evidence type="ECO:0000256" key="1">
    <source>
        <dbReference type="ARBA" id="ARBA00004496"/>
    </source>
</evidence>
<dbReference type="SUPFAM" id="SSF100879">
    <property type="entry name" value="Lesion bypass DNA polymerase (Y-family), little finger domain"/>
    <property type="match status" value="1"/>
</dbReference>
<protein>
    <recommendedName>
        <fullName evidence="16">DNA polymerase IV</fullName>
        <shortName evidence="16">Pol IV</shortName>
        <ecNumber evidence="16">2.7.7.7</ecNumber>
    </recommendedName>
</protein>
<feature type="active site" evidence="16">
    <location>
        <position position="107"/>
    </location>
</feature>
<dbReference type="FunFam" id="1.10.150.20:FF:000019">
    <property type="entry name" value="DNA polymerase IV"/>
    <property type="match status" value="1"/>
</dbReference>
<evidence type="ECO:0000256" key="8">
    <source>
        <dbReference type="ARBA" id="ARBA00022705"/>
    </source>
</evidence>
<dbReference type="InterPro" id="IPR024728">
    <property type="entry name" value="PolY_HhH_motif"/>
</dbReference>
<dbReference type="InterPro" id="IPR043128">
    <property type="entry name" value="Rev_trsase/Diguanyl_cyclase"/>
</dbReference>
<dbReference type="FunFam" id="3.40.1170.60:FF:000001">
    <property type="entry name" value="DNA polymerase IV"/>
    <property type="match status" value="1"/>
</dbReference>
<dbReference type="GO" id="GO:0006281">
    <property type="term" value="P:DNA repair"/>
    <property type="evidence" value="ECO:0007669"/>
    <property type="project" value="UniProtKB-UniRule"/>
</dbReference>
<evidence type="ECO:0000256" key="10">
    <source>
        <dbReference type="ARBA" id="ARBA00022763"/>
    </source>
</evidence>
<dbReference type="Pfam" id="PF11798">
    <property type="entry name" value="IMS_HHH"/>
    <property type="match status" value="1"/>
</dbReference>
<evidence type="ECO:0000256" key="4">
    <source>
        <dbReference type="ARBA" id="ARBA00022457"/>
    </source>
</evidence>
<keyword evidence="9 16" id="KW-0479">Metal-binding</keyword>
<dbReference type="GO" id="GO:0006261">
    <property type="term" value="P:DNA-templated DNA replication"/>
    <property type="evidence" value="ECO:0007669"/>
    <property type="project" value="UniProtKB-UniRule"/>
</dbReference>
<keyword evidence="12 16" id="KW-0239">DNA-directed DNA polymerase</keyword>
<keyword evidence="6 16" id="KW-0808">Transferase</keyword>
<dbReference type="InterPro" id="IPR022880">
    <property type="entry name" value="DNApol_IV"/>
</dbReference>
<dbReference type="GO" id="GO:0000287">
    <property type="term" value="F:magnesium ion binding"/>
    <property type="evidence" value="ECO:0007669"/>
    <property type="project" value="UniProtKB-UniRule"/>
</dbReference>
<keyword evidence="14 16" id="KW-0234">DNA repair</keyword>
<organism evidence="18 19">
    <name type="scientific">Vasconcelosia minhoensis LEGE 07310</name>
    <dbReference type="NCBI Taxonomy" id="915328"/>
    <lineage>
        <taxon>Bacteria</taxon>
        <taxon>Bacillati</taxon>
        <taxon>Cyanobacteriota</taxon>
        <taxon>Cyanophyceae</taxon>
        <taxon>Nodosilineales</taxon>
        <taxon>Cymatolegaceae</taxon>
        <taxon>Vasconcelosia</taxon>
        <taxon>Vasconcelosia minhoensis</taxon>
    </lineage>
</organism>
<keyword evidence="11 16" id="KW-0460">Magnesium</keyword>
<evidence type="ECO:0000256" key="12">
    <source>
        <dbReference type="ARBA" id="ARBA00022932"/>
    </source>
</evidence>
<feature type="domain" description="UmuC" evidence="17">
    <location>
        <begin position="7"/>
        <end position="188"/>
    </location>
</feature>
<comment type="catalytic activity">
    <reaction evidence="15 16">
        <text>DNA(n) + a 2'-deoxyribonucleoside 5'-triphosphate = DNA(n+1) + diphosphate</text>
        <dbReference type="Rhea" id="RHEA:22508"/>
        <dbReference type="Rhea" id="RHEA-COMP:17339"/>
        <dbReference type="Rhea" id="RHEA-COMP:17340"/>
        <dbReference type="ChEBI" id="CHEBI:33019"/>
        <dbReference type="ChEBI" id="CHEBI:61560"/>
        <dbReference type="ChEBI" id="CHEBI:173112"/>
        <dbReference type="EC" id="2.7.7.7"/>
    </reaction>
</comment>
<keyword evidence="4 16" id="KW-0515">Mutator protein</keyword>
<proteinExistence type="inferred from homology"/>
<evidence type="ECO:0000256" key="13">
    <source>
        <dbReference type="ARBA" id="ARBA00023125"/>
    </source>
</evidence>
<keyword evidence="8 16" id="KW-0235">DNA replication</keyword>
<dbReference type="PANTHER" id="PTHR11076">
    <property type="entry name" value="DNA REPAIR POLYMERASE UMUC / TRANSFERASE FAMILY MEMBER"/>
    <property type="match status" value="1"/>
</dbReference>
<dbReference type="InterPro" id="IPR043502">
    <property type="entry name" value="DNA/RNA_pol_sf"/>
</dbReference>
<evidence type="ECO:0000256" key="6">
    <source>
        <dbReference type="ARBA" id="ARBA00022679"/>
    </source>
</evidence>
<dbReference type="GO" id="GO:0042276">
    <property type="term" value="P:error-prone translesion synthesis"/>
    <property type="evidence" value="ECO:0007669"/>
    <property type="project" value="TreeGrafter"/>
</dbReference>
<keyword evidence="19" id="KW-1185">Reference proteome</keyword>
<evidence type="ECO:0000313" key="19">
    <source>
        <dbReference type="Proteomes" id="UP000636505"/>
    </source>
</evidence>
<dbReference type="FunFam" id="3.30.1490.100:FF:000004">
    <property type="entry name" value="DNA polymerase IV"/>
    <property type="match status" value="1"/>
</dbReference>
<sequence length="365" mass="40798">MATPRKIIHIDMDAFYAAVEQRDHPPYRGQPIVVGGRPEQRGAVAAASYEARQYGIHSAMPARIAAQRCPQLIFVKPRFDAYRAVSQQIRAIFRRYTDLVEPLSLDEAYLDVTENKLGLASATAIARQIKQEIFDQTQLTASAGVSINKFLAKIASDLDKPNGLHLIAPTQAKAFVEGLPIQKFHGIGPATARKMAALGIHTGADLKQWPEAELTQRFGKAGRFYYLVARAQDDRLVNPNRIRKSVGAEQSFAEDLRDLTQMREQLSAIAQTVKDRLDHHQRYGHTLTLKVKYASYQQMTRSCTLAEPFGDRALIYNTAERLLLLHLDRQQAVRLLGISISNLAQGAQRVEHLQLALPLSDRNSP</sequence>
<dbReference type="Gene3D" id="3.30.1490.100">
    <property type="entry name" value="DNA polymerase, Y-family, little finger domain"/>
    <property type="match status" value="1"/>
</dbReference>
<dbReference type="InterPro" id="IPR001126">
    <property type="entry name" value="UmuC"/>
</dbReference>